<dbReference type="GO" id="GO:0005737">
    <property type="term" value="C:cytoplasm"/>
    <property type="evidence" value="ECO:0007669"/>
    <property type="project" value="UniProtKB-SubCell"/>
</dbReference>
<reference evidence="8 9" key="1">
    <citation type="submission" date="2019-02" db="EMBL/GenBank/DDBJ databases">
        <title>Deep-cultivation of Planctomycetes and their phenomic and genomic characterization uncovers novel biology.</title>
        <authorList>
            <person name="Wiegand S."/>
            <person name="Jogler M."/>
            <person name="Boedeker C."/>
            <person name="Pinto D."/>
            <person name="Vollmers J."/>
            <person name="Rivas-Marin E."/>
            <person name="Kohn T."/>
            <person name="Peeters S.H."/>
            <person name="Heuer A."/>
            <person name="Rast P."/>
            <person name="Oberbeckmann S."/>
            <person name="Bunk B."/>
            <person name="Jeske O."/>
            <person name="Meyerdierks A."/>
            <person name="Storesund J.E."/>
            <person name="Kallscheuer N."/>
            <person name="Luecker S."/>
            <person name="Lage O.M."/>
            <person name="Pohl T."/>
            <person name="Merkel B.J."/>
            <person name="Hornburger P."/>
            <person name="Mueller R.-W."/>
            <person name="Bruemmer F."/>
            <person name="Labrenz M."/>
            <person name="Spormann A.M."/>
            <person name="Op den Camp H."/>
            <person name="Overmann J."/>
            <person name="Amann R."/>
            <person name="Jetten M.S.M."/>
            <person name="Mascher T."/>
            <person name="Medema M.H."/>
            <person name="Devos D.P."/>
            <person name="Kaster A.-K."/>
            <person name="Ovreas L."/>
            <person name="Rohde M."/>
            <person name="Galperin M.Y."/>
            <person name="Jogler C."/>
        </authorList>
    </citation>
    <scope>NUCLEOTIDE SEQUENCE [LARGE SCALE GENOMIC DNA]</scope>
    <source>
        <strain evidence="8 9">HG15A2</strain>
    </source>
</reference>
<dbReference type="Gene3D" id="3.40.50.620">
    <property type="entry name" value="HUPs"/>
    <property type="match status" value="1"/>
</dbReference>
<evidence type="ECO:0000256" key="6">
    <source>
        <dbReference type="HAMAP-Rule" id="MF_01161"/>
    </source>
</evidence>
<feature type="domain" description="tRNA(Ile)-lysidine/2-thiocytidine synthase N-terminal" evidence="7">
    <location>
        <begin position="29"/>
        <end position="217"/>
    </location>
</feature>
<dbReference type="KEGG" id="amob:HG15A2_38500"/>
<dbReference type="InterPro" id="IPR014729">
    <property type="entry name" value="Rossmann-like_a/b/a_fold"/>
</dbReference>
<dbReference type="OrthoDB" id="9807403at2"/>
<evidence type="ECO:0000313" key="9">
    <source>
        <dbReference type="Proteomes" id="UP000319852"/>
    </source>
</evidence>
<dbReference type="PANTHER" id="PTHR43033:SF1">
    <property type="entry name" value="TRNA(ILE)-LYSIDINE SYNTHASE-RELATED"/>
    <property type="match status" value="1"/>
</dbReference>
<keyword evidence="6" id="KW-0963">Cytoplasm</keyword>
<dbReference type="GO" id="GO:0006400">
    <property type="term" value="P:tRNA modification"/>
    <property type="evidence" value="ECO:0007669"/>
    <property type="project" value="UniProtKB-UniRule"/>
</dbReference>
<evidence type="ECO:0000256" key="2">
    <source>
        <dbReference type="ARBA" id="ARBA00022694"/>
    </source>
</evidence>
<dbReference type="Pfam" id="PF01171">
    <property type="entry name" value="ATP_bind_3"/>
    <property type="match status" value="1"/>
</dbReference>
<dbReference type="InterPro" id="IPR012094">
    <property type="entry name" value="tRNA_Ile_lys_synt"/>
</dbReference>
<dbReference type="EC" id="6.3.4.19" evidence="6"/>
<dbReference type="GO" id="GO:0005524">
    <property type="term" value="F:ATP binding"/>
    <property type="evidence" value="ECO:0007669"/>
    <property type="project" value="UniProtKB-UniRule"/>
</dbReference>
<proteinExistence type="inferred from homology"/>
<dbReference type="AlphaFoldDB" id="A0A517N047"/>
<feature type="binding site" evidence="6">
    <location>
        <begin position="35"/>
        <end position="40"/>
    </location>
    <ligand>
        <name>ATP</name>
        <dbReference type="ChEBI" id="CHEBI:30616"/>
    </ligand>
</feature>
<evidence type="ECO:0000256" key="1">
    <source>
        <dbReference type="ARBA" id="ARBA00022598"/>
    </source>
</evidence>
<dbReference type="RefSeq" id="WP_145062070.1">
    <property type="nucleotide sequence ID" value="NZ_CP036263.1"/>
</dbReference>
<protein>
    <recommendedName>
        <fullName evidence="6">tRNA(Ile)-lysidine synthase</fullName>
        <ecNumber evidence="6">6.3.4.19</ecNumber>
    </recommendedName>
    <alternativeName>
        <fullName evidence="6">tRNA(Ile)-2-lysyl-cytidine synthase</fullName>
    </alternativeName>
    <alternativeName>
        <fullName evidence="6">tRNA(Ile)-lysidine synthetase</fullName>
    </alternativeName>
</protein>
<dbReference type="SUPFAM" id="SSF52402">
    <property type="entry name" value="Adenine nucleotide alpha hydrolases-like"/>
    <property type="match status" value="1"/>
</dbReference>
<dbReference type="CDD" id="cd01992">
    <property type="entry name" value="TilS_N"/>
    <property type="match status" value="1"/>
</dbReference>
<dbReference type="PANTHER" id="PTHR43033">
    <property type="entry name" value="TRNA(ILE)-LYSIDINE SYNTHASE-RELATED"/>
    <property type="match status" value="1"/>
</dbReference>
<evidence type="ECO:0000259" key="7">
    <source>
        <dbReference type="Pfam" id="PF01171"/>
    </source>
</evidence>
<dbReference type="Proteomes" id="UP000319852">
    <property type="component" value="Chromosome"/>
</dbReference>
<evidence type="ECO:0000256" key="5">
    <source>
        <dbReference type="ARBA" id="ARBA00048539"/>
    </source>
</evidence>
<comment type="similarity">
    <text evidence="6">Belongs to the tRNA(Ile)-lysidine synthase family.</text>
</comment>
<comment type="catalytic activity">
    <reaction evidence="5 6">
        <text>cytidine(34) in tRNA(Ile2) + L-lysine + ATP = lysidine(34) in tRNA(Ile2) + AMP + diphosphate + H(+)</text>
        <dbReference type="Rhea" id="RHEA:43744"/>
        <dbReference type="Rhea" id="RHEA-COMP:10625"/>
        <dbReference type="Rhea" id="RHEA-COMP:10670"/>
        <dbReference type="ChEBI" id="CHEBI:15378"/>
        <dbReference type="ChEBI" id="CHEBI:30616"/>
        <dbReference type="ChEBI" id="CHEBI:32551"/>
        <dbReference type="ChEBI" id="CHEBI:33019"/>
        <dbReference type="ChEBI" id="CHEBI:82748"/>
        <dbReference type="ChEBI" id="CHEBI:83665"/>
        <dbReference type="ChEBI" id="CHEBI:456215"/>
        <dbReference type="EC" id="6.3.4.19"/>
    </reaction>
</comment>
<evidence type="ECO:0000256" key="3">
    <source>
        <dbReference type="ARBA" id="ARBA00022741"/>
    </source>
</evidence>
<sequence length="356" mass="39261">MPNPPREPAETLPERLAASWPTKIWRDVHVLVAVSGGVDSMALLRLLLGLKHQAGGRGQLTAAHVNHQLRGEQSEADARWLAQQCQELEIPLEVLRADVTGLAKLQGDGLERAARDERYRLLTEAAERIGARYVAVGHHRDDQVETVLFRLLRGTGLLGLAGMQQQRALSTSVTLVRPQLEFSREELHGYLGKLGQDHREDASNTNSHFARNRLRNELLPLLREDFNAKVDQALLRTAQQAGEAYTAIHSQAEQVLTQSQTGQYQTDGACESGGFALLTGLLSTVETAVAIETLRIAWRNAGLPEQGMSDAWWRKLVQLAVRGEHSGQPKLPAQVNLPGNLLARYEGGRLSVWSVC</sequence>
<keyword evidence="2 6" id="KW-0819">tRNA processing</keyword>
<dbReference type="GO" id="GO:0032267">
    <property type="term" value="F:tRNA(Ile)-lysidine synthase activity"/>
    <property type="evidence" value="ECO:0007669"/>
    <property type="project" value="UniProtKB-EC"/>
</dbReference>
<evidence type="ECO:0000313" key="8">
    <source>
        <dbReference type="EMBL" id="QDT00512.1"/>
    </source>
</evidence>
<accession>A0A517N047</accession>
<keyword evidence="3 6" id="KW-0547">Nucleotide-binding</keyword>
<keyword evidence="1 6" id="KW-0436">Ligase</keyword>
<comment type="subcellular location">
    <subcellularLocation>
        <location evidence="6">Cytoplasm</location>
    </subcellularLocation>
</comment>
<organism evidence="8 9">
    <name type="scientific">Adhaeretor mobilis</name>
    <dbReference type="NCBI Taxonomy" id="1930276"/>
    <lineage>
        <taxon>Bacteria</taxon>
        <taxon>Pseudomonadati</taxon>
        <taxon>Planctomycetota</taxon>
        <taxon>Planctomycetia</taxon>
        <taxon>Pirellulales</taxon>
        <taxon>Lacipirellulaceae</taxon>
        <taxon>Adhaeretor</taxon>
    </lineage>
</organism>
<comment type="function">
    <text evidence="6">Ligates lysine onto the cytidine present at position 34 of the AUA codon-specific tRNA(Ile) that contains the anticodon CAU, in an ATP-dependent manner. Cytidine is converted to lysidine, thus changing the amino acid specificity of the tRNA from methionine to isoleucine.</text>
</comment>
<comment type="domain">
    <text evidence="6">The N-terminal region contains the highly conserved SGGXDS motif, predicted to be a P-loop motif involved in ATP binding.</text>
</comment>
<dbReference type="NCBIfam" id="TIGR02432">
    <property type="entry name" value="lysidine_TilS_N"/>
    <property type="match status" value="1"/>
</dbReference>
<name>A0A517N047_9BACT</name>
<evidence type="ECO:0000256" key="4">
    <source>
        <dbReference type="ARBA" id="ARBA00022840"/>
    </source>
</evidence>
<gene>
    <name evidence="6 8" type="primary">tilS</name>
    <name evidence="8" type="ORF">HG15A2_38500</name>
</gene>
<dbReference type="EMBL" id="CP036263">
    <property type="protein sequence ID" value="QDT00512.1"/>
    <property type="molecule type" value="Genomic_DNA"/>
</dbReference>
<dbReference type="HAMAP" id="MF_01161">
    <property type="entry name" value="tRNA_Ile_lys_synt"/>
    <property type="match status" value="1"/>
</dbReference>
<dbReference type="InterPro" id="IPR011063">
    <property type="entry name" value="TilS/TtcA_N"/>
</dbReference>
<keyword evidence="4 6" id="KW-0067">ATP-binding</keyword>
<dbReference type="InterPro" id="IPR012795">
    <property type="entry name" value="tRNA_Ile_lys_synt_N"/>
</dbReference>
<keyword evidence="9" id="KW-1185">Reference proteome</keyword>